<gene>
    <name evidence="2" type="ORF">FOMG_20027</name>
</gene>
<dbReference type="AlphaFoldDB" id="W9Z3J4"/>
<dbReference type="Proteomes" id="UP000030703">
    <property type="component" value="Unassembled WGS sequence"/>
</dbReference>
<evidence type="ECO:0000256" key="1">
    <source>
        <dbReference type="SAM" id="MobiDB-lite"/>
    </source>
</evidence>
<sequence>MTARKRPGTRKYLARDWQPQLPSPLNPYLMESPNPCLRGRLHSYERS</sequence>
<dbReference type="VEuPathDB" id="FungiDB:FOMG_20027"/>
<organism evidence="2">
    <name type="scientific">Fusarium oxysporum f. sp. melonis 26406</name>
    <dbReference type="NCBI Taxonomy" id="1089452"/>
    <lineage>
        <taxon>Eukaryota</taxon>
        <taxon>Fungi</taxon>
        <taxon>Dikarya</taxon>
        <taxon>Ascomycota</taxon>
        <taxon>Pezizomycotina</taxon>
        <taxon>Sordariomycetes</taxon>
        <taxon>Hypocreomycetidae</taxon>
        <taxon>Hypocreales</taxon>
        <taxon>Nectriaceae</taxon>
        <taxon>Fusarium</taxon>
        <taxon>Fusarium oxysporum species complex</taxon>
    </lineage>
</organism>
<dbReference type="EMBL" id="KI981246">
    <property type="protein sequence ID" value="EXK23192.1"/>
    <property type="molecule type" value="Genomic_DNA"/>
</dbReference>
<reference evidence="2" key="1">
    <citation type="submission" date="2012-04" db="EMBL/GenBank/DDBJ databases">
        <title>The Genome Sequence of Fusarium oxysporum melonis.</title>
        <authorList>
            <consortium name="The Broad Institute Genome Sequencing Platform"/>
            <person name="Ma L.-J."/>
            <person name="Gale L.R."/>
            <person name="Schwartz D.C."/>
            <person name="Zhou S."/>
            <person name="Corby-Kistler H."/>
            <person name="Young S.K."/>
            <person name="Zeng Q."/>
            <person name="Gargeya S."/>
            <person name="Fitzgerald M."/>
            <person name="Haas B."/>
            <person name="Abouelleil A."/>
            <person name="Alvarado L."/>
            <person name="Arachchi H.M."/>
            <person name="Berlin A."/>
            <person name="Brown A."/>
            <person name="Chapman S.B."/>
            <person name="Chen Z."/>
            <person name="Dunbar C."/>
            <person name="Freedman E."/>
            <person name="Gearin G."/>
            <person name="Goldberg J."/>
            <person name="Griggs A."/>
            <person name="Gujja S."/>
            <person name="Heiman D."/>
            <person name="Howarth C."/>
            <person name="Larson L."/>
            <person name="Lui A."/>
            <person name="MacDonald P.J.P."/>
            <person name="Montmayeur A."/>
            <person name="Murphy C."/>
            <person name="Neiman D."/>
            <person name="Pearson M."/>
            <person name="Priest M."/>
            <person name="Roberts A."/>
            <person name="Saif S."/>
            <person name="Shea T."/>
            <person name="Shenoy N."/>
            <person name="Sisk P."/>
            <person name="Stolte C."/>
            <person name="Sykes S."/>
            <person name="Wortman J."/>
            <person name="Nusbaum C."/>
            <person name="Birren B."/>
        </authorList>
    </citation>
    <scope>NUCLEOTIDE SEQUENCE</scope>
    <source>
        <strain evidence="2">26406</strain>
    </source>
</reference>
<dbReference type="HOGENOM" id="CLU_3175438_0_0_1"/>
<feature type="region of interest" description="Disordered" evidence="1">
    <location>
        <begin position="1"/>
        <end position="47"/>
    </location>
</feature>
<name>W9Z3J4_FUSOX</name>
<proteinExistence type="predicted"/>
<protein>
    <submittedName>
        <fullName evidence="2">Uncharacterized protein</fullName>
    </submittedName>
</protein>
<accession>W9Z3J4</accession>
<evidence type="ECO:0000313" key="2">
    <source>
        <dbReference type="EMBL" id="EXK23192.1"/>
    </source>
</evidence>
<reference evidence="2" key="2">
    <citation type="submission" date="2014-02" db="EMBL/GenBank/DDBJ databases">
        <title>Annotation of the Genome Sequence of Fusarium oxysporum f. sp. melonis 26406.</title>
        <authorList>
            <consortium name="The Broad Institute Genomics Platform"/>
            <person name="Ma L.-J."/>
            <person name="Corby-Kistler H."/>
            <person name="Broz K."/>
            <person name="Gale L.R."/>
            <person name="Jonkers W."/>
            <person name="O'Donnell K."/>
            <person name="Ploetz R."/>
            <person name="Steinberg C."/>
            <person name="Schwartz D.C."/>
            <person name="VanEtten H."/>
            <person name="Zhou S."/>
            <person name="Young S.K."/>
            <person name="Zeng Q."/>
            <person name="Gargeya S."/>
            <person name="Fitzgerald M."/>
            <person name="Abouelleil A."/>
            <person name="Alvarado L."/>
            <person name="Chapman S.B."/>
            <person name="Gainer-Dewar J."/>
            <person name="Goldberg J."/>
            <person name="Griggs A."/>
            <person name="Gujja S."/>
            <person name="Hansen M."/>
            <person name="Howarth C."/>
            <person name="Imamovic A."/>
            <person name="Ireland A."/>
            <person name="Larimer J."/>
            <person name="McCowan C."/>
            <person name="Murphy C."/>
            <person name="Pearson M."/>
            <person name="Poon T.W."/>
            <person name="Priest M."/>
            <person name="Roberts A."/>
            <person name="Saif S."/>
            <person name="Shea T."/>
            <person name="Sykes S."/>
            <person name="Wortman J."/>
            <person name="Nusbaum C."/>
            <person name="Birren B."/>
        </authorList>
    </citation>
    <scope>NUCLEOTIDE SEQUENCE</scope>
    <source>
        <strain evidence="2">26406</strain>
    </source>
</reference>